<name>A0A239JJR2_EKHLU</name>
<gene>
    <name evidence="1" type="ORF">SAMN05421640_2211</name>
</gene>
<protein>
    <recommendedName>
        <fullName evidence="3">DNA polymerase-3 subunit gamma/tau</fullName>
    </recommendedName>
</protein>
<sequence>MLGSQLEVSFLEKFDTEVVQYLRNELQNDHIVIRTEIAEIKDEKKLYTSTDIFDYMVKQNPDLKDLKDRLGLDFDY</sequence>
<dbReference type="Proteomes" id="UP000198393">
    <property type="component" value="Unassembled WGS sequence"/>
</dbReference>
<proteinExistence type="predicted"/>
<dbReference type="AlphaFoldDB" id="A0A239JJR2"/>
<accession>A0A239JJR2</accession>
<evidence type="ECO:0000313" key="2">
    <source>
        <dbReference type="Proteomes" id="UP000198393"/>
    </source>
</evidence>
<dbReference type="RefSeq" id="WP_144017395.1">
    <property type="nucleotide sequence ID" value="NZ_FZPD01000003.1"/>
</dbReference>
<evidence type="ECO:0008006" key="3">
    <source>
        <dbReference type="Google" id="ProtNLM"/>
    </source>
</evidence>
<organism evidence="1 2">
    <name type="scientific">Ekhidna lutea</name>
    <dbReference type="NCBI Taxonomy" id="447679"/>
    <lineage>
        <taxon>Bacteria</taxon>
        <taxon>Pseudomonadati</taxon>
        <taxon>Bacteroidota</taxon>
        <taxon>Cytophagia</taxon>
        <taxon>Cytophagales</taxon>
        <taxon>Reichenbachiellaceae</taxon>
        <taxon>Ekhidna</taxon>
    </lineage>
</organism>
<dbReference type="OrthoDB" id="877403at2"/>
<dbReference type="EMBL" id="FZPD01000003">
    <property type="protein sequence ID" value="SNT06065.1"/>
    <property type="molecule type" value="Genomic_DNA"/>
</dbReference>
<keyword evidence="2" id="KW-1185">Reference proteome</keyword>
<evidence type="ECO:0000313" key="1">
    <source>
        <dbReference type="EMBL" id="SNT06065.1"/>
    </source>
</evidence>
<reference evidence="1 2" key="1">
    <citation type="submission" date="2017-06" db="EMBL/GenBank/DDBJ databases">
        <authorList>
            <person name="Kim H.J."/>
            <person name="Triplett B.A."/>
        </authorList>
    </citation>
    <scope>NUCLEOTIDE SEQUENCE [LARGE SCALE GENOMIC DNA]</scope>
    <source>
        <strain evidence="1 2">DSM 19307</strain>
    </source>
</reference>